<comment type="caution">
    <text evidence="1">The sequence shown here is derived from an EMBL/GenBank/DDBJ whole genome shotgun (WGS) entry which is preliminary data.</text>
</comment>
<proteinExistence type="predicted"/>
<reference evidence="1 2" key="1">
    <citation type="submission" date="2019-06" db="EMBL/GenBank/DDBJ databases">
        <title>Draft genomes of female and male turbot (Scophthalmus maximus).</title>
        <authorList>
            <person name="Xu H."/>
            <person name="Xu X.-W."/>
            <person name="Shao C."/>
            <person name="Chen S."/>
        </authorList>
    </citation>
    <scope>NUCLEOTIDE SEQUENCE [LARGE SCALE GENOMIC DNA]</scope>
    <source>
        <strain evidence="1">Ysfricsl-2016a</strain>
        <tissue evidence="1">Blood</tissue>
    </source>
</reference>
<evidence type="ECO:0000313" key="2">
    <source>
        <dbReference type="Proteomes" id="UP000438429"/>
    </source>
</evidence>
<gene>
    <name evidence="1" type="ORF">F2P81_021794</name>
</gene>
<accession>A0A6A4RSC3</accession>
<dbReference type="Proteomes" id="UP000438429">
    <property type="component" value="Unassembled WGS sequence"/>
</dbReference>
<sequence>MRIVRRRVGKRQLITFYAPQTGTISLLSSDFMDPPKKKAQEQHYGTLLKLYIPYQSDQELKRQRFPTYQSFYNNGCFRLPDFNKTDGPV</sequence>
<protein>
    <submittedName>
        <fullName evidence="1">Uncharacterized protein</fullName>
    </submittedName>
</protein>
<dbReference type="AlphaFoldDB" id="A0A6A4RSC3"/>
<dbReference type="EMBL" id="VEVO01000020">
    <property type="protein sequence ID" value="KAF0024913.1"/>
    <property type="molecule type" value="Genomic_DNA"/>
</dbReference>
<evidence type="ECO:0000313" key="1">
    <source>
        <dbReference type="EMBL" id="KAF0024913.1"/>
    </source>
</evidence>
<organism evidence="1 2">
    <name type="scientific">Scophthalmus maximus</name>
    <name type="common">Turbot</name>
    <name type="synonym">Psetta maxima</name>
    <dbReference type="NCBI Taxonomy" id="52904"/>
    <lineage>
        <taxon>Eukaryota</taxon>
        <taxon>Metazoa</taxon>
        <taxon>Chordata</taxon>
        <taxon>Craniata</taxon>
        <taxon>Vertebrata</taxon>
        <taxon>Euteleostomi</taxon>
        <taxon>Actinopterygii</taxon>
        <taxon>Neopterygii</taxon>
        <taxon>Teleostei</taxon>
        <taxon>Neoteleostei</taxon>
        <taxon>Acanthomorphata</taxon>
        <taxon>Carangaria</taxon>
        <taxon>Pleuronectiformes</taxon>
        <taxon>Pleuronectoidei</taxon>
        <taxon>Scophthalmidae</taxon>
        <taxon>Scophthalmus</taxon>
    </lineage>
</organism>
<name>A0A6A4RSC3_SCOMX</name>